<feature type="domain" description="J" evidence="6">
    <location>
        <begin position="3"/>
        <end position="72"/>
    </location>
</feature>
<keyword evidence="3" id="KW-0802">TPR repeat</keyword>
<organism evidence="7 8">
    <name type="scientific">Thermoflavimicrobium daqui</name>
    <dbReference type="NCBI Taxonomy" id="2137476"/>
    <lineage>
        <taxon>Bacteria</taxon>
        <taxon>Bacillati</taxon>
        <taxon>Bacillota</taxon>
        <taxon>Bacilli</taxon>
        <taxon>Bacillales</taxon>
        <taxon>Thermoactinomycetaceae</taxon>
        <taxon>Thermoflavimicrobium</taxon>
    </lineage>
</organism>
<accession>A0A364K313</accession>
<dbReference type="PANTHER" id="PTHR12558">
    <property type="entry name" value="CELL DIVISION CYCLE 16,23,27"/>
    <property type="match status" value="1"/>
</dbReference>
<name>A0A364K313_9BACL</name>
<dbReference type="Proteomes" id="UP000251213">
    <property type="component" value="Unassembled WGS sequence"/>
</dbReference>
<evidence type="ECO:0000256" key="4">
    <source>
        <dbReference type="SAM" id="MobiDB-lite"/>
    </source>
</evidence>
<dbReference type="PROSITE" id="PS50076">
    <property type="entry name" value="DNAJ_2"/>
    <property type="match status" value="1"/>
</dbReference>
<reference evidence="7 8" key="2">
    <citation type="submission" date="2018-06" db="EMBL/GenBank/DDBJ databases">
        <authorList>
            <person name="Zhirakovskaya E."/>
        </authorList>
    </citation>
    <scope>NUCLEOTIDE SEQUENCE [LARGE SCALE GENOMIC DNA]</scope>
    <source>
        <strain evidence="7 8">FBKL4.011</strain>
    </source>
</reference>
<evidence type="ECO:0000256" key="3">
    <source>
        <dbReference type="PROSITE-ProRule" id="PRU00339"/>
    </source>
</evidence>
<dbReference type="InterPro" id="IPR056413">
    <property type="entry name" value="TPR_CcmH_CycH"/>
</dbReference>
<dbReference type="GO" id="GO:0006260">
    <property type="term" value="P:DNA replication"/>
    <property type="evidence" value="ECO:0007669"/>
    <property type="project" value="UniProtKB-KW"/>
</dbReference>
<dbReference type="InterPro" id="IPR036869">
    <property type="entry name" value="J_dom_sf"/>
</dbReference>
<dbReference type="SMART" id="SM00028">
    <property type="entry name" value="TPR"/>
    <property type="match status" value="4"/>
</dbReference>
<dbReference type="InterPro" id="IPR011990">
    <property type="entry name" value="TPR-like_helical_dom_sf"/>
</dbReference>
<reference evidence="7 8" key="1">
    <citation type="submission" date="2018-06" db="EMBL/GenBank/DDBJ databases">
        <title>Thermoflavimicrobium daqus sp. nov., a thermophilic microbe isolated from Moutai-flavour Daqu.</title>
        <authorList>
            <person name="Wang X."/>
            <person name="Zhou H."/>
        </authorList>
    </citation>
    <scope>NUCLEOTIDE SEQUENCE [LARGE SCALE GENOMIC DNA]</scope>
    <source>
        <strain evidence="7 8">FBKL4.011</strain>
    </source>
</reference>
<feature type="transmembrane region" description="Helical" evidence="5">
    <location>
        <begin position="403"/>
        <end position="431"/>
    </location>
</feature>
<comment type="caution">
    <text evidence="7">The sequence shown here is derived from an EMBL/GenBank/DDBJ whole genome shotgun (WGS) entry which is preliminary data.</text>
</comment>
<dbReference type="EMBL" id="QJKK01000007">
    <property type="protein sequence ID" value="RAL23203.1"/>
    <property type="molecule type" value="Genomic_DNA"/>
</dbReference>
<feature type="repeat" description="TPR" evidence="3">
    <location>
        <begin position="203"/>
        <end position="236"/>
    </location>
</feature>
<evidence type="ECO:0000313" key="8">
    <source>
        <dbReference type="Proteomes" id="UP000251213"/>
    </source>
</evidence>
<dbReference type="RefSeq" id="WP_113659510.1">
    <property type="nucleotide sequence ID" value="NZ_KZ845669.1"/>
</dbReference>
<keyword evidence="8" id="KW-1185">Reference proteome</keyword>
<feature type="transmembrane region" description="Helical" evidence="5">
    <location>
        <begin position="353"/>
        <end position="372"/>
    </location>
</feature>
<dbReference type="InterPro" id="IPR019734">
    <property type="entry name" value="TPR_rpt"/>
</dbReference>
<feature type="repeat" description="TPR" evidence="3">
    <location>
        <begin position="135"/>
        <end position="168"/>
    </location>
</feature>
<keyword evidence="5" id="KW-0472">Membrane</keyword>
<dbReference type="InterPro" id="IPR001623">
    <property type="entry name" value="DnaJ_domain"/>
</dbReference>
<keyword evidence="5" id="KW-0812">Transmembrane</keyword>
<dbReference type="SUPFAM" id="SSF48452">
    <property type="entry name" value="TPR-like"/>
    <property type="match status" value="1"/>
</dbReference>
<gene>
    <name evidence="7" type="ORF">DL897_12620</name>
</gene>
<keyword evidence="5" id="KW-1133">Transmembrane helix</keyword>
<dbReference type="AlphaFoldDB" id="A0A364K313"/>
<dbReference type="PANTHER" id="PTHR12558:SF13">
    <property type="entry name" value="CELL DIVISION CYCLE PROTEIN 27 HOMOLOG"/>
    <property type="match status" value="1"/>
</dbReference>
<evidence type="ECO:0000256" key="5">
    <source>
        <dbReference type="SAM" id="Phobius"/>
    </source>
</evidence>
<dbReference type="Gene3D" id="1.10.287.110">
    <property type="entry name" value="DnaJ domain"/>
    <property type="match status" value="1"/>
</dbReference>
<feature type="repeat" description="TPR" evidence="3">
    <location>
        <begin position="169"/>
        <end position="202"/>
    </location>
</feature>
<dbReference type="PROSITE" id="PS50293">
    <property type="entry name" value="TPR_REGION"/>
    <property type="match status" value="1"/>
</dbReference>
<evidence type="ECO:0000256" key="2">
    <source>
        <dbReference type="ARBA" id="ARBA00023016"/>
    </source>
</evidence>
<dbReference type="OrthoDB" id="2986488at2"/>
<feature type="region of interest" description="Disordered" evidence="4">
    <location>
        <begin position="69"/>
        <end position="98"/>
    </location>
</feature>
<evidence type="ECO:0000256" key="1">
    <source>
        <dbReference type="ARBA" id="ARBA00022705"/>
    </source>
</evidence>
<dbReference type="SUPFAM" id="SSF46565">
    <property type="entry name" value="Chaperone J-domain"/>
    <property type="match status" value="1"/>
</dbReference>
<dbReference type="PROSITE" id="PS50005">
    <property type="entry name" value="TPR"/>
    <property type="match status" value="3"/>
</dbReference>
<feature type="transmembrane region" description="Helical" evidence="5">
    <location>
        <begin position="321"/>
        <end position="341"/>
    </location>
</feature>
<protein>
    <recommendedName>
        <fullName evidence="6">J domain-containing protein</fullName>
    </recommendedName>
</protein>
<keyword evidence="2" id="KW-0346">Stress response</keyword>
<dbReference type="Pfam" id="PF23914">
    <property type="entry name" value="TPR_CcmH_CycH"/>
    <property type="match status" value="1"/>
</dbReference>
<dbReference type="Gene3D" id="1.25.40.10">
    <property type="entry name" value="Tetratricopeptide repeat domain"/>
    <property type="match status" value="2"/>
</dbReference>
<sequence length="442" mass="52146">MQNYYQLLNISPSAKKAEIQKVINTELRRWTQRTNSPQFEKRQEAERMVRKLEEIEKILLDDEKRSKYDEQLESADLSPNQTSQSTPESSTEKSNLAPQNIRQQIAQGWQYLEQGRTFDALFLARKVVEQMPDNPEVWALLAYARFQNGEKQEAIQAMTRACSLDSSRADYFIFLGDVYRSFQRLDQAEKHYHRAIELNHKDIMVQYKLGLLFLELKQYQRAIDTFEKCLQVSPRNPEVERELARAYIELATIDWILIPKGHVYLSEGIYPVGQNLNLAKAESYLERASRLSFNDPELRKKLHLAKKNLGEIKGRKFTGSWVWAIASVVMFWLVIWIKYLMDGTPYNEQLDNMIAMFLEPVLYIISAFSPRLRYIQEAVKRKSPRTDFAYLFDWLRERTGMGAYIFTGLLMVLCIPIVNFILPIVIVYNFYKNYFKYWKQRV</sequence>
<evidence type="ECO:0000313" key="7">
    <source>
        <dbReference type="EMBL" id="RAL23203.1"/>
    </source>
</evidence>
<feature type="compositionally biased region" description="Low complexity" evidence="4">
    <location>
        <begin position="78"/>
        <end position="94"/>
    </location>
</feature>
<evidence type="ECO:0000259" key="6">
    <source>
        <dbReference type="PROSITE" id="PS50076"/>
    </source>
</evidence>
<keyword evidence="1" id="KW-0235">DNA replication</keyword>
<proteinExistence type="predicted"/>